<reference evidence="1" key="1">
    <citation type="submission" date="2020-10" db="EMBL/GenBank/DDBJ databases">
        <authorList>
            <person name="Gilroy R."/>
        </authorList>
    </citation>
    <scope>NUCLEOTIDE SEQUENCE</scope>
    <source>
        <strain evidence="1">17073</strain>
    </source>
</reference>
<gene>
    <name evidence="1" type="ORF">IAD18_00740</name>
</gene>
<sequence>MQRKVTLLSFSQSEMLEEWKMRKGLFSGLRDCTAERDDGVDVDGLLLREIDSWYARLLAEAPIDCLPVEDVALECTVEIGADLRVDVALPSRCVRLVSMKMKSWQEAVSQFEKEGGMLALRQANAWLRGGVCNPVCIAGIGRIRAYSAAAATDELERLETVCFPENGNYVFTERAWTVFPELFAAI</sequence>
<dbReference type="Proteomes" id="UP000824076">
    <property type="component" value="Unassembled WGS sequence"/>
</dbReference>
<accession>A0A9D1ILT7</accession>
<dbReference type="AlphaFoldDB" id="A0A9D1ILT7"/>
<evidence type="ECO:0000313" key="1">
    <source>
        <dbReference type="EMBL" id="HIU38174.1"/>
    </source>
</evidence>
<reference evidence="1" key="2">
    <citation type="journal article" date="2021" name="PeerJ">
        <title>Extensive microbial diversity within the chicken gut microbiome revealed by metagenomics and culture.</title>
        <authorList>
            <person name="Gilroy R."/>
            <person name="Ravi A."/>
            <person name="Getino M."/>
            <person name="Pursley I."/>
            <person name="Horton D.L."/>
            <person name="Alikhan N.F."/>
            <person name="Baker D."/>
            <person name="Gharbi K."/>
            <person name="Hall N."/>
            <person name="Watson M."/>
            <person name="Adriaenssens E.M."/>
            <person name="Foster-Nyarko E."/>
            <person name="Jarju S."/>
            <person name="Secka A."/>
            <person name="Antonio M."/>
            <person name="Oren A."/>
            <person name="Chaudhuri R.R."/>
            <person name="La Ragione R."/>
            <person name="Hildebrand F."/>
            <person name="Pallen M.J."/>
        </authorList>
    </citation>
    <scope>NUCLEOTIDE SEQUENCE</scope>
    <source>
        <strain evidence="1">17073</strain>
    </source>
</reference>
<comment type="caution">
    <text evidence="1">The sequence shown here is derived from an EMBL/GenBank/DDBJ whole genome shotgun (WGS) entry which is preliminary data.</text>
</comment>
<evidence type="ECO:0000313" key="2">
    <source>
        <dbReference type="Proteomes" id="UP000824076"/>
    </source>
</evidence>
<protein>
    <submittedName>
        <fullName evidence="1">Uncharacterized protein</fullName>
    </submittedName>
</protein>
<organism evidence="1 2">
    <name type="scientific">Candidatus Limisoma intestinavium</name>
    <dbReference type="NCBI Taxonomy" id="2840856"/>
    <lineage>
        <taxon>Bacteria</taxon>
        <taxon>Pseudomonadati</taxon>
        <taxon>Bacteroidota</taxon>
        <taxon>Bacteroidia</taxon>
        <taxon>Bacteroidales</taxon>
        <taxon>Candidatus Limisoma</taxon>
    </lineage>
</organism>
<dbReference type="EMBL" id="DVMS01000021">
    <property type="protein sequence ID" value="HIU38174.1"/>
    <property type="molecule type" value="Genomic_DNA"/>
</dbReference>
<proteinExistence type="predicted"/>
<name>A0A9D1ILT7_9BACT</name>